<evidence type="ECO:0000256" key="11">
    <source>
        <dbReference type="ARBA" id="ARBA00023014"/>
    </source>
</evidence>
<gene>
    <name evidence="16" type="ordered locus">Clole_3616</name>
</gene>
<evidence type="ECO:0000256" key="8">
    <source>
        <dbReference type="ARBA" id="ARBA00022763"/>
    </source>
</evidence>
<keyword evidence="17" id="KW-1185">Reference proteome</keyword>
<dbReference type="GO" id="GO:0006284">
    <property type="term" value="P:base-excision repair"/>
    <property type="evidence" value="ECO:0007669"/>
    <property type="project" value="UniProtKB-UniRule"/>
</dbReference>
<protein>
    <recommendedName>
        <fullName evidence="5 14">Adenine DNA glycosylase</fullName>
        <ecNumber evidence="4 14">3.2.2.31</ecNumber>
    </recommendedName>
</protein>
<evidence type="ECO:0000256" key="5">
    <source>
        <dbReference type="ARBA" id="ARBA00022023"/>
    </source>
</evidence>
<dbReference type="Proteomes" id="UP000008467">
    <property type="component" value="Chromosome"/>
</dbReference>
<evidence type="ECO:0000256" key="4">
    <source>
        <dbReference type="ARBA" id="ARBA00012045"/>
    </source>
</evidence>
<dbReference type="Gene3D" id="1.10.1670.10">
    <property type="entry name" value="Helix-hairpin-Helix base-excision DNA repair enzymes (C-terminal)"/>
    <property type="match status" value="1"/>
</dbReference>
<comment type="function">
    <text evidence="2">Adenine glycosylase active on G-A mispairs. MutY also corrects error-prone DNA synthesis past GO lesions which are due to the oxidatively damaged form of guanine: 7,8-dihydro-8-oxoguanine (8-oxo-dGTP).</text>
</comment>
<dbReference type="CDD" id="cd00056">
    <property type="entry name" value="ENDO3c"/>
    <property type="match status" value="1"/>
</dbReference>
<keyword evidence="11" id="KW-0411">Iron-sulfur</keyword>
<dbReference type="FunFam" id="1.10.340.30:FF:000002">
    <property type="entry name" value="Adenine DNA glycosylase"/>
    <property type="match status" value="1"/>
</dbReference>
<name>F2JGV9_CELLD</name>
<organism evidence="16 17">
    <name type="scientific">Cellulosilyticum lentocellum (strain ATCC 49066 / DSM 5427 / NCIMB 11756 / RHM5)</name>
    <name type="common">Clostridium lentocellum</name>
    <dbReference type="NCBI Taxonomy" id="642492"/>
    <lineage>
        <taxon>Bacteria</taxon>
        <taxon>Bacillati</taxon>
        <taxon>Bacillota</taxon>
        <taxon>Clostridia</taxon>
        <taxon>Lachnospirales</taxon>
        <taxon>Cellulosilyticaceae</taxon>
        <taxon>Cellulosilyticum</taxon>
    </lineage>
</organism>
<dbReference type="SUPFAM" id="SSF48150">
    <property type="entry name" value="DNA-glycosylase"/>
    <property type="match status" value="1"/>
</dbReference>
<dbReference type="EC" id="3.2.2.31" evidence="4 14"/>
<dbReference type="EMBL" id="CP002582">
    <property type="protein sequence ID" value="ADZ85299.1"/>
    <property type="molecule type" value="Genomic_DNA"/>
</dbReference>
<evidence type="ECO:0000256" key="3">
    <source>
        <dbReference type="ARBA" id="ARBA00008343"/>
    </source>
</evidence>
<dbReference type="InterPro" id="IPR003265">
    <property type="entry name" value="HhH-GPD_domain"/>
</dbReference>
<dbReference type="AlphaFoldDB" id="F2JGV9"/>
<dbReference type="InterPro" id="IPR015797">
    <property type="entry name" value="NUDIX_hydrolase-like_dom_sf"/>
</dbReference>
<dbReference type="SMART" id="SM00525">
    <property type="entry name" value="FES"/>
    <property type="match status" value="1"/>
</dbReference>
<dbReference type="PANTHER" id="PTHR42944:SF1">
    <property type="entry name" value="ADENINE DNA GLYCOSYLASE"/>
    <property type="match status" value="1"/>
</dbReference>
<dbReference type="InterPro" id="IPR029119">
    <property type="entry name" value="MutY_C"/>
</dbReference>
<dbReference type="Pfam" id="PF14815">
    <property type="entry name" value="NUDIX_4"/>
    <property type="match status" value="1"/>
</dbReference>
<evidence type="ECO:0000256" key="10">
    <source>
        <dbReference type="ARBA" id="ARBA00023004"/>
    </source>
</evidence>
<dbReference type="KEGG" id="cle:Clole_3616"/>
<dbReference type="STRING" id="642492.Clole_3616"/>
<evidence type="ECO:0000259" key="15">
    <source>
        <dbReference type="SMART" id="SM00478"/>
    </source>
</evidence>
<evidence type="ECO:0000256" key="13">
    <source>
        <dbReference type="ARBA" id="ARBA00023295"/>
    </source>
</evidence>
<dbReference type="Gene3D" id="3.90.79.10">
    <property type="entry name" value="Nucleoside Triphosphate Pyrophosphohydrolase"/>
    <property type="match status" value="1"/>
</dbReference>
<dbReference type="GO" id="GO:0035485">
    <property type="term" value="F:adenine/guanine mispair binding"/>
    <property type="evidence" value="ECO:0007669"/>
    <property type="project" value="TreeGrafter"/>
</dbReference>
<dbReference type="SMART" id="SM00478">
    <property type="entry name" value="ENDO3c"/>
    <property type="match status" value="1"/>
</dbReference>
<dbReference type="eggNOG" id="COG1194">
    <property type="taxonomic scope" value="Bacteria"/>
</dbReference>
<accession>F2JGV9</accession>
<comment type="similarity">
    <text evidence="3 14">Belongs to the Nth/MutY family.</text>
</comment>
<dbReference type="GO" id="GO:0032357">
    <property type="term" value="F:oxidized purine DNA binding"/>
    <property type="evidence" value="ECO:0007669"/>
    <property type="project" value="TreeGrafter"/>
</dbReference>
<dbReference type="GO" id="GO:0046872">
    <property type="term" value="F:metal ion binding"/>
    <property type="evidence" value="ECO:0007669"/>
    <property type="project" value="UniProtKB-UniRule"/>
</dbReference>
<comment type="catalytic activity">
    <reaction evidence="1 14">
        <text>Hydrolyzes free adenine bases from 7,8-dihydro-8-oxoguanine:adenine mismatched double-stranded DNA, leaving an apurinic site.</text>
        <dbReference type="EC" id="3.2.2.31"/>
    </reaction>
</comment>
<dbReference type="InterPro" id="IPR003651">
    <property type="entry name" value="Endonuclease3_FeS-loop_motif"/>
</dbReference>
<dbReference type="Gene3D" id="1.10.340.30">
    <property type="entry name" value="Hypothetical protein, domain 2"/>
    <property type="match status" value="1"/>
</dbReference>
<dbReference type="SUPFAM" id="SSF55811">
    <property type="entry name" value="Nudix"/>
    <property type="match status" value="1"/>
</dbReference>
<reference evidence="16 17" key="1">
    <citation type="journal article" date="2011" name="J. Bacteriol.">
        <title>Complete genome sequence of the cellulose-degrading bacterium Cellulosilyticum lentocellum.</title>
        <authorList>
            <consortium name="US DOE Joint Genome Institute"/>
            <person name="Miller D.A."/>
            <person name="Suen G."/>
            <person name="Bruce D."/>
            <person name="Copeland A."/>
            <person name="Cheng J.F."/>
            <person name="Detter C."/>
            <person name="Goodwin L.A."/>
            <person name="Han C.S."/>
            <person name="Hauser L.J."/>
            <person name="Land M.L."/>
            <person name="Lapidus A."/>
            <person name="Lucas S."/>
            <person name="Meincke L."/>
            <person name="Pitluck S."/>
            <person name="Tapia R."/>
            <person name="Teshima H."/>
            <person name="Woyke T."/>
            <person name="Fox B.G."/>
            <person name="Angert E.R."/>
            <person name="Currie C.R."/>
        </authorList>
    </citation>
    <scope>NUCLEOTIDE SEQUENCE [LARGE SCALE GENOMIC DNA]</scope>
    <source>
        <strain evidence="17">ATCC 49066 / DSM 5427 / NCIMB 11756 / RHM5</strain>
    </source>
</reference>
<keyword evidence="10 14" id="KW-0408">Iron</keyword>
<sequence>MTYADLILEWFDKNKRDMPWRRTSDPYCIWVSEVMLQQTQVVTVIPYYLRFIERFPNVSALAEASLEEVHNYWQGLGYYRRGENLWKGAKLIVDKWQGEFPRDPKLIKEIPGIGPYTLGAICSIALHLPLPAVDGNVMRILARQFCIGEDIANPKNRKLFEDKVMELMPNDPNRFNQALMELGALICTPKNPNCKECPMKPICEAYQKNVQEEYPVKLKKVKAVELNYKVLLIEKGSKIGMIKRPEEGLLANLWGFPMIEEKDWESIDLEAIKPVYLEQVTHVFTHRKWQMKPVILNWSQPLEKTLGPLLQEQGEIQYIEKNNLKNLPIATAFKKVMKKKQVTV</sequence>
<proteinExistence type="inferred from homology"/>
<evidence type="ECO:0000256" key="7">
    <source>
        <dbReference type="ARBA" id="ARBA00022723"/>
    </source>
</evidence>
<evidence type="ECO:0000256" key="2">
    <source>
        <dbReference type="ARBA" id="ARBA00002933"/>
    </source>
</evidence>
<evidence type="ECO:0000256" key="12">
    <source>
        <dbReference type="ARBA" id="ARBA00023204"/>
    </source>
</evidence>
<evidence type="ECO:0000313" key="16">
    <source>
        <dbReference type="EMBL" id="ADZ85299.1"/>
    </source>
</evidence>
<evidence type="ECO:0000256" key="14">
    <source>
        <dbReference type="RuleBase" id="RU365096"/>
    </source>
</evidence>
<dbReference type="GO" id="GO:0000701">
    <property type="term" value="F:purine-specific mismatch base pair DNA N-glycosylase activity"/>
    <property type="evidence" value="ECO:0007669"/>
    <property type="project" value="UniProtKB-EC"/>
</dbReference>
<keyword evidence="6" id="KW-0004">4Fe-4S</keyword>
<evidence type="ECO:0000256" key="9">
    <source>
        <dbReference type="ARBA" id="ARBA00022801"/>
    </source>
</evidence>
<feature type="domain" description="HhH-GPD" evidence="15">
    <location>
        <begin position="35"/>
        <end position="185"/>
    </location>
</feature>
<keyword evidence="7" id="KW-0479">Metal-binding</keyword>
<dbReference type="InterPro" id="IPR005760">
    <property type="entry name" value="A/G_AdeGlyc_MutY"/>
</dbReference>
<evidence type="ECO:0000313" key="17">
    <source>
        <dbReference type="Proteomes" id="UP000008467"/>
    </source>
</evidence>
<keyword evidence="12" id="KW-0234">DNA repair</keyword>
<evidence type="ECO:0000256" key="6">
    <source>
        <dbReference type="ARBA" id="ARBA00022485"/>
    </source>
</evidence>
<dbReference type="InterPro" id="IPR011257">
    <property type="entry name" value="DNA_glycosylase"/>
</dbReference>
<dbReference type="GO" id="GO:0051539">
    <property type="term" value="F:4 iron, 4 sulfur cluster binding"/>
    <property type="evidence" value="ECO:0007669"/>
    <property type="project" value="UniProtKB-UniRule"/>
</dbReference>
<dbReference type="GO" id="GO:0034039">
    <property type="term" value="F:8-oxo-7,8-dihydroguanine DNA N-glycosylase activity"/>
    <property type="evidence" value="ECO:0007669"/>
    <property type="project" value="TreeGrafter"/>
</dbReference>
<evidence type="ECO:0000256" key="1">
    <source>
        <dbReference type="ARBA" id="ARBA00000843"/>
    </source>
</evidence>
<comment type="cofactor">
    <cofactor evidence="14">
        <name>[4Fe-4S] cluster</name>
        <dbReference type="ChEBI" id="CHEBI:49883"/>
    </cofactor>
    <text evidence="14">Binds 1 [4Fe-4S] cluster.</text>
</comment>
<keyword evidence="13 14" id="KW-0326">Glycosidase</keyword>
<dbReference type="Pfam" id="PF00730">
    <property type="entry name" value="HhH-GPD"/>
    <property type="match status" value="1"/>
</dbReference>
<dbReference type="HOGENOM" id="CLU_012862_0_2_9"/>
<dbReference type="InterPro" id="IPR044298">
    <property type="entry name" value="MIG/MutY"/>
</dbReference>
<dbReference type="CDD" id="cd03431">
    <property type="entry name" value="NUDIX_DNA_Glycosylase_C-MutY"/>
    <property type="match status" value="1"/>
</dbReference>
<dbReference type="InterPro" id="IPR023170">
    <property type="entry name" value="HhH_base_excis_C"/>
</dbReference>
<dbReference type="NCBIfam" id="TIGR01084">
    <property type="entry name" value="mutY"/>
    <property type="match status" value="1"/>
</dbReference>
<keyword evidence="8 14" id="KW-0227">DNA damage</keyword>
<dbReference type="PANTHER" id="PTHR42944">
    <property type="entry name" value="ADENINE DNA GLYCOSYLASE"/>
    <property type="match status" value="1"/>
</dbReference>
<keyword evidence="9" id="KW-0378">Hydrolase</keyword>
<dbReference type="GO" id="GO:0006298">
    <property type="term" value="P:mismatch repair"/>
    <property type="evidence" value="ECO:0007669"/>
    <property type="project" value="TreeGrafter"/>
</dbReference>